<evidence type="ECO:0000256" key="1">
    <source>
        <dbReference type="PROSITE-ProRule" id="PRU00473"/>
    </source>
</evidence>
<evidence type="ECO:0000259" key="2">
    <source>
        <dbReference type="PROSITE" id="PS51123"/>
    </source>
</evidence>
<name>A0A7G6WXA1_9ACTN</name>
<reference evidence="3 4" key="2">
    <citation type="journal article" date="2020" name="Microbiol. Resour. Announc.">
        <title>Antarctic desert soil bacteria exhibit high novel natural product potential, evaluated through long-read genome sequencing and comparative genomics.</title>
        <authorList>
            <person name="Benaud N."/>
            <person name="Edwards R.J."/>
            <person name="Amos T.G."/>
            <person name="D'Agostino P.M."/>
            <person name="Gutierrez-Chavez C."/>
            <person name="Montgomery K."/>
            <person name="Nicetic I."/>
            <person name="Ferrari B.C."/>
        </authorList>
    </citation>
    <scope>NUCLEOTIDE SEQUENCE [LARGE SCALE GENOMIC DNA]</scope>
    <source>
        <strain evidence="3 4">SPB151</strain>
    </source>
</reference>
<dbReference type="InterPro" id="IPR036737">
    <property type="entry name" value="OmpA-like_sf"/>
</dbReference>
<dbReference type="Pfam" id="PF00691">
    <property type="entry name" value="OmpA"/>
    <property type="match status" value="1"/>
</dbReference>
<evidence type="ECO:0000313" key="3">
    <source>
        <dbReference type="EMBL" id="QNE18616.1"/>
    </source>
</evidence>
<feature type="domain" description="OmpA-like" evidence="2">
    <location>
        <begin position="303"/>
        <end position="420"/>
    </location>
</feature>
<dbReference type="Gene3D" id="3.30.1330.60">
    <property type="entry name" value="OmpA-like domain"/>
    <property type="match status" value="1"/>
</dbReference>
<dbReference type="InterPro" id="IPR006665">
    <property type="entry name" value="OmpA-like"/>
</dbReference>
<evidence type="ECO:0000313" key="4">
    <source>
        <dbReference type="Proteomes" id="UP000515563"/>
    </source>
</evidence>
<dbReference type="PANTHER" id="PTHR30329">
    <property type="entry name" value="STATOR ELEMENT OF FLAGELLAR MOTOR COMPLEX"/>
    <property type="match status" value="1"/>
</dbReference>
<dbReference type="EMBL" id="CP043661">
    <property type="protein sequence ID" value="QNE18616.1"/>
    <property type="molecule type" value="Genomic_DNA"/>
</dbReference>
<keyword evidence="4" id="KW-1185">Reference proteome</keyword>
<dbReference type="InterPro" id="IPR050330">
    <property type="entry name" value="Bact_OuterMem_StrucFunc"/>
</dbReference>
<dbReference type="Proteomes" id="UP000515563">
    <property type="component" value="Chromosome"/>
</dbReference>
<dbReference type="SUPFAM" id="SSF103088">
    <property type="entry name" value="OmpA-like"/>
    <property type="match status" value="1"/>
</dbReference>
<dbReference type="AlphaFoldDB" id="A0A7G6WXA1"/>
<reference evidence="4" key="1">
    <citation type="submission" date="2019-09" db="EMBL/GenBank/DDBJ databases">
        <title>Antimicrobial potential of Antarctic Bacteria.</title>
        <authorList>
            <person name="Benaud N."/>
            <person name="Edwards R.J."/>
            <person name="Ferrari B.C."/>
        </authorList>
    </citation>
    <scope>NUCLEOTIDE SEQUENCE [LARGE SCALE GENOMIC DNA]</scope>
    <source>
        <strain evidence="4">SPB151</strain>
    </source>
</reference>
<sequence length="420" mass="45039">MSRGRRPRRRVIRRRRLGVGRRGSLRRRRRSGTQRIWVAGVVVAVVLALAAASAAVWLVKHRLQPESGLGGTVFYTAQTANEGGVEIGGSLEVMLKVAGLAHQSVKLVRIDGDGAVTSSLVDMTPRLDDKADGEPLKVRQRADDAIERTIGRIQATLNGSSSKYAGQTLFNGLSRIQVDTSKPVFIYSSGLDTSNPVDFRKLAFDVSPKMLADDLRSAGELPSMPRAAVTFVITPSSGQQQALRRPQMVYREAVWDTLLRAAGAASVHFEYPDGLPSQSTKVAPVVPVPPPIGTPVPVRSSAPGEKTCTLSAGTYFEADKAVLLNRQATLAALKPCVAKIRPTTRVTVEGHTSSVAKKSNNPVAVALSTQRAQVVAGVLEQLGVSRNQLTVKGYGNANQPFPDPSDPRNRSVVVRFKSAS</sequence>
<organism evidence="3 4">
    <name type="scientific">Kribbella qitaiheensis</name>
    <dbReference type="NCBI Taxonomy" id="1544730"/>
    <lineage>
        <taxon>Bacteria</taxon>
        <taxon>Bacillati</taxon>
        <taxon>Actinomycetota</taxon>
        <taxon>Actinomycetes</taxon>
        <taxon>Propionibacteriales</taxon>
        <taxon>Kribbellaceae</taxon>
        <taxon>Kribbella</taxon>
    </lineage>
</organism>
<dbReference type="PROSITE" id="PS51123">
    <property type="entry name" value="OMPA_2"/>
    <property type="match status" value="1"/>
</dbReference>
<dbReference type="GO" id="GO:0016020">
    <property type="term" value="C:membrane"/>
    <property type="evidence" value="ECO:0007669"/>
    <property type="project" value="UniProtKB-UniRule"/>
</dbReference>
<dbReference type="CDD" id="cd07185">
    <property type="entry name" value="OmpA_C-like"/>
    <property type="match status" value="1"/>
</dbReference>
<dbReference type="PANTHER" id="PTHR30329:SF21">
    <property type="entry name" value="LIPOPROTEIN YIAD-RELATED"/>
    <property type="match status" value="1"/>
</dbReference>
<proteinExistence type="predicted"/>
<protein>
    <submittedName>
        <fullName evidence="3">OmpA family protein</fullName>
    </submittedName>
</protein>
<dbReference type="KEGG" id="kqi:F1D05_12740"/>
<gene>
    <name evidence="3" type="ORF">F1D05_12740</name>
</gene>
<accession>A0A7G6WXA1</accession>
<keyword evidence="1" id="KW-0472">Membrane</keyword>